<dbReference type="PROSITE" id="PS50158">
    <property type="entry name" value="ZF_CCHC"/>
    <property type="match status" value="1"/>
</dbReference>
<evidence type="ECO:0000259" key="3">
    <source>
        <dbReference type="PROSITE" id="PS50158"/>
    </source>
</evidence>
<dbReference type="InterPro" id="IPR001878">
    <property type="entry name" value="Znf_CCHC"/>
</dbReference>
<dbReference type="InterPro" id="IPR005162">
    <property type="entry name" value="Retrotrans_gag_dom"/>
</dbReference>
<dbReference type="PANTHER" id="PTHR15503">
    <property type="entry name" value="LDOC1 RELATED"/>
    <property type="match status" value="1"/>
</dbReference>
<evidence type="ECO:0000256" key="1">
    <source>
        <dbReference type="PROSITE-ProRule" id="PRU00047"/>
    </source>
</evidence>
<dbReference type="Pfam" id="PF00098">
    <property type="entry name" value="zf-CCHC"/>
    <property type="match status" value="1"/>
</dbReference>
<organism evidence="4 5">
    <name type="scientific">Mikania micrantha</name>
    <name type="common">bitter vine</name>
    <dbReference type="NCBI Taxonomy" id="192012"/>
    <lineage>
        <taxon>Eukaryota</taxon>
        <taxon>Viridiplantae</taxon>
        <taxon>Streptophyta</taxon>
        <taxon>Embryophyta</taxon>
        <taxon>Tracheophyta</taxon>
        <taxon>Spermatophyta</taxon>
        <taxon>Magnoliopsida</taxon>
        <taxon>eudicotyledons</taxon>
        <taxon>Gunneridae</taxon>
        <taxon>Pentapetalae</taxon>
        <taxon>asterids</taxon>
        <taxon>campanulids</taxon>
        <taxon>Asterales</taxon>
        <taxon>Asteraceae</taxon>
        <taxon>Asteroideae</taxon>
        <taxon>Heliantheae alliance</taxon>
        <taxon>Eupatorieae</taxon>
        <taxon>Mikania</taxon>
    </lineage>
</organism>
<feature type="region of interest" description="Disordered" evidence="2">
    <location>
        <begin position="321"/>
        <end position="348"/>
    </location>
</feature>
<dbReference type="InterPro" id="IPR032567">
    <property type="entry name" value="RTL1-rel"/>
</dbReference>
<keyword evidence="5" id="KW-1185">Reference proteome</keyword>
<feature type="region of interest" description="Disordered" evidence="2">
    <location>
        <begin position="497"/>
        <end position="523"/>
    </location>
</feature>
<dbReference type="EMBL" id="SZYD01000016">
    <property type="protein sequence ID" value="KAD3336539.1"/>
    <property type="molecule type" value="Genomic_DNA"/>
</dbReference>
<dbReference type="Pfam" id="PF03732">
    <property type="entry name" value="Retrotrans_gag"/>
    <property type="match status" value="1"/>
</dbReference>
<feature type="region of interest" description="Disordered" evidence="2">
    <location>
        <begin position="17"/>
        <end position="142"/>
    </location>
</feature>
<keyword evidence="1" id="KW-0862">Zinc</keyword>
<dbReference type="Proteomes" id="UP000326396">
    <property type="component" value="Linkage Group LG6"/>
</dbReference>
<dbReference type="AlphaFoldDB" id="A0A5N6M7D8"/>
<dbReference type="SUPFAM" id="SSF57756">
    <property type="entry name" value="Retrovirus zinc finger-like domains"/>
    <property type="match status" value="1"/>
</dbReference>
<sequence length="944" mass="105842">MSSASFPIVIYDSDEEYAPITPQASAASIPPPDPPAPIHPVVSDDEEDPEEDPEENPEEDLEEDPDEEPEDKPSVSHTIEVIHETDADDGSGETLPHKVLYGPATSDDTVEASRAVTPLPSPRRRSKSPVDTSDVEPTPKRRKIAARRWDWMSELLQDWRYEEGTPPTYEEGESSRACHPRLITAPSNTAVRALEDRVQILEGQVLTMEEEHYLDDQALHTMHARLSSVEEEISTLCQRLTTMEHRALTAEQQLATSESRAESTTALAIVFMLKKNMPRGRPRRNVHADTETPQQMNSAEIEQLVDQRVANAIADYEANRANGVGGSDTGGGGAGGSHTDGSGPDRGRGGATRVCTYKDFLNCQPLNFKGTEALTWWNSHAQELGIDEAYQISWEDLKKMLLAEYCPRSELQKLEEEFWNLVVIGADIASYTTRFHEMALLCPTMVTPEYKRIERYIGELPSQIESMVTASCPDTIHSAVRLAHRLVDQAVRRGTLVKTETTGNNNNKKRKWDGNPNKISSNQFQKKPPIAKVNTVVSTGKKPYTGNNPKCNKCGYHHIGTCESFVCGKCNKPGHTTKFCRYSGPTTNNQPKQGCYECGNVGHFRKDCPKLRNQGGNNARGRAFVLGAGEARKDPNLVTGTFLVNNHYASILFDTGADKSFVSTDLSSTLGMDWLSKNHAEIVCHEKIVRIPLPSGNTLSIQDEKSGATLQIISCMRARKYLRKGYHAILAHERVVALSDIMTRRIEPEDDTIHFGEETHVQQRENNQYWQWFLDLIRSWVWEERVPPPPTANTANSLWTLPALGYPLEQAFAAFVARMEREIRNMRESQSLSSTRSLSPRISRIKLGSTKRSRKRTGFYQEDQLPSTKCVYVAMMNDMMTCGWHDMCMVLGCYDDMILAYPNASAGQTNGYGALCRHKPTVRMVTVERMMMMMYDKRRHGARA</sequence>
<reference evidence="4 5" key="1">
    <citation type="submission" date="2019-05" db="EMBL/GenBank/DDBJ databases">
        <title>Mikania micrantha, genome provides insights into the molecular mechanism of rapid growth.</title>
        <authorList>
            <person name="Liu B."/>
        </authorList>
    </citation>
    <scope>NUCLEOTIDE SEQUENCE [LARGE SCALE GENOMIC DNA]</scope>
    <source>
        <strain evidence="4">NLD-2019</strain>
        <tissue evidence="4">Leaf</tissue>
    </source>
</reference>
<feature type="compositionally biased region" description="Gly residues" evidence="2">
    <location>
        <begin position="323"/>
        <end position="338"/>
    </location>
</feature>
<dbReference type="GO" id="GO:0008270">
    <property type="term" value="F:zinc ion binding"/>
    <property type="evidence" value="ECO:0007669"/>
    <property type="project" value="UniProtKB-KW"/>
</dbReference>
<dbReference type="Gene3D" id="4.10.60.10">
    <property type="entry name" value="Zinc finger, CCHC-type"/>
    <property type="match status" value="1"/>
</dbReference>
<evidence type="ECO:0000256" key="2">
    <source>
        <dbReference type="SAM" id="MobiDB-lite"/>
    </source>
</evidence>
<keyword evidence="1" id="KW-0863">Zinc-finger</keyword>
<proteinExistence type="predicted"/>
<feature type="compositionally biased region" description="Acidic residues" evidence="2">
    <location>
        <begin position="43"/>
        <end position="70"/>
    </location>
</feature>
<accession>A0A5N6M7D8</accession>
<dbReference type="InterPro" id="IPR036875">
    <property type="entry name" value="Znf_CCHC_sf"/>
</dbReference>
<evidence type="ECO:0000313" key="5">
    <source>
        <dbReference type="Proteomes" id="UP000326396"/>
    </source>
</evidence>
<dbReference type="PANTHER" id="PTHR15503:SF42">
    <property type="entry name" value="ZINC FINGER, CCHC-TYPE, RETROTRANSPOSON GAG DOMAIN, ASPARTIC PEPTIDASE DOMAIN PROTEIN-RELATED"/>
    <property type="match status" value="1"/>
</dbReference>
<dbReference type="OrthoDB" id="2272416at2759"/>
<feature type="compositionally biased region" description="Low complexity" evidence="2">
    <location>
        <begin position="18"/>
        <end position="28"/>
    </location>
</feature>
<keyword evidence="1" id="KW-0479">Metal-binding</keyword>
<comment type="caution">
    <text evidence="4">The sequence shown here is derived from an EMBL/GenBank/DDBJ whole genome shotgun (WGS) entry which is preliminary data.</text>
</comment>
<gene>
    <name evidence="4" type="ORF">E3N88_32058</name>
</gene>
<feature type="domain" description="CCHC-type" evidence="3">
    <location>
        <begin position="595"/>
        <end position="610"/>
    </location>
</feature>
<dbReference type="Pfam" id="PF08284">
    <property type="entry name" value="RVP_2"/>
    <property type="match status" value="1"/>
</dbReference>
<feature type="compositionally biased region" description="Pro residues" evidence="2">
    <location>
        <begin position="29"/>
        <end position="38"/>
    </location>
</feature>
<evidence type="ECO:0000313" key="4">
    <source>
        <dbReference type="EMBL" id="KAD3336539.1"/>
    </source>
</evidence>
<dbReference type="SMART" id="SM00343">
    <property type="entry name" value="ZnF_C2HC"/>
    <property type="match status" value="2"/>
</dbReference>
<dbReference type="GO" id="GO:0003676">
    <property type="term" value="F:nucleic acid binding"/>
    <property type="evidence" value="ECO:0007669"/>
    <property type="project" value="InterPro"/>
</dbReference>
<name>A0A5N6M7D8_9ASTR</name>
<protein>
    <recommendedName>
        <fullName evidence="3">CCHC-type domain-containing protein</fullName>
    </recommendedName>
</protein>